<keyword evidence="2 5" id="KW-0238">DNA-binding</keyword>
<dbReference type="Proteomes" id="UP000199137">
    <property type="component" value="Unassembled WGS sequence"/>
</dbReference>
<gene>
    <name evidence="5" type="ORF">SAMN05421854_111209</name>
</gene>
<sequence>MRVLYVLNMTVSAWRPSVPGIAEAFHARFTDHAYPAHTHDTWTLLIVDDGAISYDLDRHHHGALGTAVTLLPPNVAHDGRAATSRGFRKRVLYLDADVLGDDLIGAAVDQPSLPDPLLRTRIHQLHQSLAEPLEAESRLAMVAQRLRAHLGRPASAPPDRSLADDLRNLLDERLPDSLTLADAAEALGAHPVHLVRAFGRRFGLPPHRYVTGRRVDHARRLLLDGTPPATVATTAGFTDQAHLTRHFRRYLGTTPARFARG</sequence>
<dbReference type="InterPro" id="IPR018060">
    <property type="entry name" value="HTH_AraC"/>
</dbReference>
<dbReference type="InterPro" id="IPR003313">
    <property type="entry name" value="AraC-bd"/>
</dbReference>
<reference evidence="5 6" key="1">
    <citation type="submission" date="2016-10" db="EMBL/GenBank/DDBJ databases">
        <authorList>
            <person name="de Groot N.N."/>
        </authorList>
    </citation>
    <scope>NUCLEOTIDE SEQUENCE [LARGE SCALE GENOMIC DNA]</scope>
    <source>
        <strain evidence="5 6">DSM 44637</strain>
    </source>
</reference>
<evidence type="ECO:0000256" key="1">
    <source>
        <dbReference type="ARBA" id="ARBA00023015"/>
    </source>
</evidence>
<dbReference type="SUPFAM" id="SSF46689">
    <property type="entry name" value="Homeodomain-like"/>
    <property type="match status" value="2"/>
</dbReference>
<dbReference type="STRING" id="112413.SAMN05421854_111209"/>
<dbReference type="Gene3D" id="1.10.10.60">
    <property type="entry name" value="Homeodomain-like"/>
    <property type="match status" value="1"/>
</dbReference>
<dbReference type="GO" id="GO:0003700">
    <property type="term" value="F:DNA-binding transcription factor activity"/>
    <property type="evidence" value="ECO:0007669"/>
    <property type="project" value="InterPro"/>
</dbReference>
<dbReference type="SMART" id="SM00342">
    <property type="entry name" value="HTH_ARAC"/>
    <property type="match status" value="1"/>
</dbReference>
<dbReference type="AlphaFoldDB" id="A0A1I5Y4V3"/>
<organism evidence="5 6">
    <name type="scientific">Amycolatopsis rubida</name>
    <dbReference type="NCBI Taxonomy" id="112413"/>
    <lineage>
        <taxon>Bacteria</taxon>
        <taxon>Bacillati</taxon>
        <taxon>Actinomycetota</taxon>
        <taxon>Actinomycetes</taxon>
        <taxon>Pseudonocardiales</taxon>
        <taxon>Pseudonocardiaceae</taxon>
        <taxon>Amycolatopsis</taxon>
    </lineage>
</organism>
<dbReference type="InterPro" id="IPR050204">
    <property type="entry name" value="AraC_XylS_family_regulators"/>
</dbReference>
<evidence type="ECO:0000313" key="5">
    <source>
        <dbReference type="EMBL" id="SFQ39130.1"/>
    </source>
</evidence>
<accession>A0A1I5Y4V3</accession>
<protein>
    <submittedName>
        <fullName evidence="5">AraC-type DNA-binding protein</fullName>
    </submittedName>
</protein>
<evidence type="ECO:0000256" key="2">
    <source>
        <dbReference type="ARBA" id="ARBA00023125"/>
    </source>
</evidence>
<proteinExistence type="predicted"/>
<keyword evidence="3" id="KW-0804">Transcription</keyword>
<dbReference type="Pfam" id="PF02311">
    <property type="entry name" value="AraC_binding"/>
    <property type="match status" value="1"/>
</dbReference>
<dbReference type="PANTHER" id="PTHR46796">
    <property type="entry name" value="HTH-TYPE TRANSCRIPTIONAL ACTIVATOR RHAS-RELATED"/>
    <property type="match status" value="1"/>
</dbReference>
<keyword evidence="1" id="KW-0805">Transcription regulation</keyword>
<dbReference type="PROSITE" id="PS01124">
    <property type="entry name" value="HTH_ARAC_FAMILY_2"/>
    <property type="match status" value="1"/>
</dbReference>
<evidence type="ECO:0000313" key="6">
    <source>
        <dbReference type="Proteomes" id="UP000199137"/>
    </source>
</evidence>
<evidence type="ECO:0000256" key="3">
    <source>
        <dbReference type="ARBA" id="ARBA00023163"/>
    </source>
</evidence>
<dbReference type="GO" id="GO:0043565">
    <property type="term" value="F:sequence-specific DNA binding"/>
    <property type="evidence" value="ECO:0007669"/>
    <property type="project" value="InterPro"/>
</dbReference>
<dbReference type="EMBL" id="FOWC01000011">
    <property type="protein sequence ID" value="SFQ39130.1"/>
    <property type="molecule type" value="Genomic_DNA"/>
</dbReference>
<dbReference type="InterPro" id="IPR037923">
    <property type="entry name" value="HTH-like"/>
</dbReference>
<feature type="domain" description="HTH araC/xylS-type" evidence="4">
    <location>
        <begin position="164"/>
        <end position="261"/>
    </location>
</feature>
<dbReference type="SUPFAM" id="SSF51215">
    <property type="entry name" value="Regulatory protein AraC"/>
    <property type="match status" value="1"/>
</dbReference>
<dbReference type="PANTHER" id="PTHR46796:SF2">
    <property type="entry name" value="TRANSCRIPTIONAL REGULATORY PROTEIN"/>
    <property type="match status" value="1"/>
</dbReference>
<dbReference type="Pfam" id="PF12833">
    <property type="entry name" value="HTH_18"/>
    <property type="match status" value="1"/>
</dbReference>
<dbReference type="InterPro" id="IPR009057">
    <property type="entry name" value="Homeodomain-like_sf"/>
</dbReference>
<evidence type="ECO:0000259" key="4">
    <source>
        <dbReference type="PROSITE" id="PS01124"/>
    </source>
</evidence>
<name>A0A1I5Y4V3_9PSEU</name>